<proteinExistence type="predicted"/>
<dbReference type="SUPFAM" id="SSF53448">
    <property type="entry name" value="Nucleotide-diphospho-sugar transferases"/>
    <property type="match status" value="1"/>
</dbReference>
<evidence type="ECO:0000313" key="2">
    <source>
        <dbReference type="Proteomes" id="UP001193501"/>
    </source>
</evidence>
<dbReference type="Gene3D" id="3.90.550.10">
    <property type="entry name" value="Spore Coat Polysaccharide Biosynthesis Protein SpsA, Chain A"/>
    <property type="match status" value="1"/>
</dbReference>
<dbReference type="InterPro" id="IPR002495">
    <property type="entry name" value="Glyco_trans_8"/>
</dbReference>
<name>A0AAE5BUI2_9RHOB</name>
<dbReference type="Proteomes" id="UP001193501">
    <property type="component" value="Unassembled WGS sequence"/>
</dbReference>
<dbReference type="AlphaFoldDB" id="A0AAE5BUI2"/>
<dbReference type="EMBL" id="JAABNR010000003">
    <property type="protein sequence ID" value="NBZ86824.1"/>
    <property type="molecule type" value="Genomic_DNA"/>
</dbReference>
<organism evidence="1 2">
    <name type="scientific">Stagnihabitans tardus</name>
    <dbReference type="NCBI Taxonomy" id="2699202"/>
    <lineage>
        <taxon>Bacteria</taxon>
        <taxon>Pseudomonadati</taxon>
        <taxon>Pseudomonadota</taxon>
        <taxon>Alphaproteobacteria</taxon>
        <taxon>Rhodobacterales</taxon>
        <taxon>Paracoccaceae</taxon>
        <taxon>Stagnihabitans</taxon>
    </lineage>
</organism>
<sequence length="936" mass="103386">MQLPTLPPADHLISPEIADPDAFAGVCDYIDEGAGLRGWLVLPSAPGVAQRLEAWCAGERLGQTVAILDRPGIDRALGRKTWCGYLLGWSRLDRPALARIVAQTPEAPVELRTANEGLCLPYLPLPPTAAAVLALVDAKTDGEMRPEFKTVRAWHEIEESGLFDHDWYIRQYGADTQYHRPPLLHYIQTGEAEGRRPNLCFDPEAYATQMGLPHGEPRLLHYLRRPDIRVTPHFDPTWYRRTQAPLSPQRPLAHYLAHRGQTLPNPTVTARMLGDNPHGPDRYEDFLRTFPPSLNETPEGEAILADALRLFPELANLRRLEAALDARDLAAAERFAGALRDIGPRGWARIALARLALMQNDHRGASALLHGLRGEPALQTAAAGLLLEAQDPEGAAQMVEGLQDHASPALDSIRIRLAALQRDHAGLTLALRRADLHGVETSVLCEAAYKLVRPGMQPEPGEAEAEALLHAALAPTAAENPFALQARIHMYLQRRQLSDLAALLTEAETQPVAAKLNLASRRLEMLFLSGHLAEALALYREKLAGMRLDNADGIIALRLLSEVKAWDEAGAVILSHLAQGHGFGETVFHAMRALRKAGLHDRVLALAAPMGPDHDHFIDLVRLDRDLIASAKGQAPVTDALRWLSGAKAPDSGGVIYLCADRRYFLSLLTCLASVFGQPVQSDAPVYVFLDSDVPPDWPPAIQTLAQRFGREVTIVSEADFVTEGVALKVELGFFAAGTGLSRAAYYRLYAARWLMALNRFSRALYVDTDIICRGDLTPLVTLDLGGAPLAARVEEEGPEVRAAATRNNIDPARYFNSGVLAMDFTHPRLGPGLARAIELSEKEPDRLIFHDQCALNIAFRAADLPPQWNFFLRPFRPQNGQVQDGILLHYLDRPKPWDITFWRNFREEWRVWALFLGQLLPPQVFTDMLAAANEV</sequence>
<comment type="caution">
    <text evidence="1">The sequence shown here is derived from an EMBL/GenBank/DDBJ whole genome shotgun (WGS) entry which is preliminary data.</text>
</comment>
<protein>
    <recommendedName>
        <fullName evidence="3">Lipopolysaccharide biosynthesis protein, LPS:glycosyltransferase</fullName>
    </recommendedName>
</protein>
<accession>A0AAE5BUI2</accession>
<dbReference type="RefSeq" id="WP_168773635.1">
    <property type="nucleotide sequence ID" value="NZ_JAABNR010000003.1"/>
</dbReference>
<gene>
    <name evidence="1" type="ORF">GV832_04460</name>
</gene>
<evidence type="ECO:0008006" key="3">
    <source>
        <dbReference type="Google" id="ProtNLM"/>
    </source>
</evidence>
<reference evidence="1" key="1">
    <citation type="submission" date="2020-01" db="EMBL/GenBank/DDBJ databases">
        <authorList>
            <person name="Chen W.-M."/>
        </authorList>
    </citation>
    <scope>NUCLEOTIDE SEQUENCE</scope>
    <source>
        <strain evidence="1">CYK-10</strain>
    </source>
</reference>
<dbReference type="GO" id="GO:0016757">
    <property type="term" value="F:glycosyltransferase activity"/>
    <property type="evidence" value="ECO:0007669"/>
    <property type="project" value="InterPro"/>
</dbReference>
<dbReference type="InterPro" id="IPR029044">
    <property type="entry name" value="Nucleotide-diphossugar_trans"/>
</dbReference>
<dbReference type="Pfam" id="PF01501">
    <property type="entry name" value="Glyco_transf_8"/>
    <property type="match status" value="1"/>
</dbReference>
<keyword evidence="2" id="KW-1185">Reference proteome</keyword>
<evidence type="ECO:0000313" key="1">
    <source>
        <dbReference type="EMBL" id="NBZ86824.1"/>
    </source>
</evidence>